<evidence type="ECO:0000256" key="1">
    <source>
        <dbReference type="ARBA" id="ARBA00010996"/>
    </source>
</evidence>
<dbReference type="PANTHER" id="PTHR12151:SF25">
    <property type="entry name" value="LINALOOL DEHYDRATASE_ISOMERASE DOMAIN-CONTAINING PROTEIN"/>
    <property type="match status" value="1"/>
</dbReference>
<dbReference type="Gene3D" id="3.40.30.10">
    <property type="entry name" value="Glutaredoxin"/>
    <property type="match status" value="1"/>
</dbReference>
<comment type="similarity">
    <text evidence="1">Belongs to the SCO1/2 family.</text>
</comment>
<dbReference type="Proteomes" id="UP001597510">
    <property type="component" value="Unassembled WGS sequence"/>
</dbReference>
<proteinExistence type="inferred from homology"/>
<evidence type="ECO:0000256" key="3">
    <source>
        <dbReference type="SAM" id="Phobius"/>
    </source>
</evidence>
<dbReference type="InterPro" id="IPR003782">
    <property type="entry name" value="SCO1/SenC"/>
</dbReference>
<dbReference type="RefSeq" id="WP_340235060.1">
    <property type="nucleotide sequence ID" value="NZ_JBBEWC010000003.1"/>
</dbReference>
<keyword evidence="3" id="KW-1133">Transmembrane helix</keyword>
<dbReference type="InterPro" id="IPR013766">
    <property type="entry name" value="Thioredoxin_domain"/>
</dbReference>
<evidence type="ECO:0000256" key="2">
    <source>
        <dbReference type="ARBA" id="ARBA00023008"/>
    </source>
</evidence>
<dbReference type="PANTHER" id="PTHR12151">
    <property type="entry name" value="ELECTRON TRANSPORT PROTIN SCO1/SENC FAMILY MEMBER"/>
    <property type="match status" value="1"/>
</dbReference>
<name>A0ABW5J720_9BACT</name>
<gene>
    <name evidence="5" type="ORF">ACFSR2_08595</name>
</gene>
<reference evidence="6" key="1">
    <citation type="journal article" date="2019" name="Int. J. Syst. Evol. Microbiol.">
        <title>The Global Catalogue of Microorganisms (GCM) 10K type strain sequencing project: providing services to taxonomists for standard genome sequencing and annotation.</title>
        <authorList>
            <consortium name="The Broad Institute Genomics Platform"/>
            <consortium name="The Broad Institute Genome Sequencing Center for Infectious Disease"/>
            <person name="Wu L."/>
            <person name="Ma J."/>
        </authorList>
    </citation>
    <scope>NUCLEOTIDE SEQUENCE [LARGE SCALE GENOMIC DNA]</scope>
    <source>
        <strain evidence="6">KCTC 52344</strain>
    </source>
</reference>
<dbReference type="InterPro" id="IPR036249">
    <property type="entry name" value="Thioredoxin-like_sf"/>
</dbReference>
<comment type="caution">
    <text evidence="5">The sequence shown here is derived from an EMBL/GenBank/DDBJ whole genome shotgun (WGS) entry which is preliminary data.</text>
</comment>
<evidence type="ECO:0000259" key="4">
    <source>
        <dbReference type="PROSITE" id="PS51352"/>
    </source>
</evidence>
<sequence>MSKNTTKAGILVVILVVPALMFVFLKLFGNNYYKLPYLMPEIDEHGQVLMNGADTVFHKIPDFELLDQNGNKFSSQQTKGKIYVADFFFTRCGTICPKLSSAMLRVQDVFGDNPDVLMVSHSVDPNHDTPAVLKEYAKKYEAQDGKWFFLTGDKKAIYDLAIKGYKLPVADASEYDKNIKDVDEMFIHSEKLMLIDKEGYIRGIYDGTVNVDIERLQAEIKVLQEIYKDKNSAR</sequence>
<dbReference type="Pfam" id="PF02630">
    <property type="entry name" value="SCO1-SenC"/>
    <property type="match status" value="1"/>
</dbReference>
<dbReference type="CDD" id="cd02968">
    <property type="entry name" value="SCO"/>
    <property type="match status" value="1"/>
</dbReference>
<evidence type="ECO:0000313" key="5">
    <source>
        <dbReference type="EMBL" id="MFD2520938.1"/>
    </source>
</evidence>
<dbReference type="EMBL" id="JBHULC010000008">
    <property type="protein sequence ID" value="MFD2520938.1"/>
    <property type="molecule type" value="Genomic_DNA"/>
</dbReference>
<keyword evidence="2" id="KW-0186">Copper</keyword>
<organism evidence="5 6">
    <name type="scientific">Emticicia soli</name>
    <dbReference type="NCBI Taxonomy" id="2027878"/>
    <lineage>
        <taxon>Bacteria</taxon>
        <taxon>Pseudomonadati</taxon>
        <taxon>Bacteroidota</taxon>
        <taxon>Cytophagia</taxon>
        <taxon>Cytophagales</taxon>
        <taxon>Leadbetterellaceae</taxon>
        <taxon>Emticicia</taxon>
    </lineage>
</organism>
<keyword evidence="3" id="KW-0812">Transmembrane</keyword>
<evidence type="ECO:0000313" key="6">
    <source>
        <dbReference type="Proteomes" id="UP001597510"/>
    </source>
</evidence>
<dbReference type="SUPFAM" id="SSF52833">
    <property type="entry name" value="Thioredoxin-like"/>
    <property type="match status" value="1"/>
</dbReference>
<accession>A0ABW5J720</accession>
<keyword evidence="6" id="KW-1185">Reference proteome</keyword>
<dbReference type="PROSITE" id="PS51352">
    <property type="entry name" value="THIOREDOXIN_2"/>
    <property type="match status" value="1"/>
</dbReference>
<feature type="transmembrane region" description="Helical" evidence="3">
    <location>
        <begin position="6"/>
        <end position="29"/>
    </location>
</feature>
<protein>
    <submittedName>
        <fullName evidence="5">SCO family protein</fullName>
    </submittedName>
</protein>
<keyword evidence="3" id="KW-0472">Membrane</keyword>
<feature type="domain" description="Thioredoxin" evidence="4">
    <location>
        <begin position="54"/>
        <end position="225"/>
    </location>
</feature>